<comment type="caution">
    <text evidence="2">The sequence shown here is derived from an EMBL/GenBank/DDBJ whole genome shotgun (WGS) entry which is preliminary data.</text>
</comment>
<reference evidence="2 3" key="1">
    <citation type="submission" date="2024-09" db="EMBL/GenBank/DDBJ databases">
        <title>Draft genome sequence of multifaceted antimicrobials producing Streptomyces sp. strain FH1.</title>
        <authorList>
            <person name="Hassan F."/>
            <person name="Ali H."/>
            <person name="Hassan N."/>
            <person name="Nawaz A."/>
        </authorList>
    </citation>
    <scope>NUCLEOTIDE SEQUENCE [LARGE SCALE GENOMIC DNA]</scope>
    <source>
        <strain evidence="2 3">FH1</strain>
    </source>
</reference>
<keyword evidence="1" id="KW-1133">Transmembrane helix</keyword>
<protein>
    <recommendedName>
        <fullName evidence="4">MHYT domain-containing protein</fullName>
    </recommendedName>
</protein>
<keyword evidence="1" id="KW-0812">Transmembrane</keyword>
<organism evidence="2 3">
    <name type="scientific">Streptomyces carpaticus</name>
    <dbReference type="NCBI Taxonomy" id="285558"/>
    <lineage>
        <taxon>Bacteria</taxon>
        <taxon>Bacillati</taxon>
        <taxon>Actinomycetota</taxon>
        <taxon>Actinomycetes</taxon>
        <taxon>Kitasatosporales</taxon>
        <taxon>Streptomycetaceae</taxon>
        <taxon>Streptomyces</taxon>
    </lineage>
</organism>
<keyword evidence="1" id="KW-0472">Membrane</keyword>
<dbReference type="Proteomes" id="UP001577267">
    <property type="component" value="Unassembled WGS sequence"/>
</dbReference>
<evidence type="ECO:0000256" key="1">
    <source>
        <dbReference type="SAM" id="Phobius"/>
    </source>
</evidence>
<evidence type="ECO:0000313" key="3">
    <source>
        <dbReference type="Proteomes" id="UP001577267"/>
    </source>
</evidence>
<proteinExistence type="predicted"/>
<gene>
    <name evidence="2" type="ORF">ACE11A_13380</name>
</gene>
<dbReference type="EMBL" id="JBHGBT010000010">
    <property type="protein sequence ID" value="MFB4195344.1"/>
    <property type="molecule type" value="Genomic_DNA"/>
</dbReference>
<evidence type="ECO:0000313" key="2">
    <source>
        <dbReference type="EMBL" id="MFB4195344.1"/>
    </source>
</evidence>
<feature type="transmembrane region" description="Helical" evidence="1">
    <location>
        <begin position="58"/>
        <end position="77"/>
    </location>
</feature>
<evidence type="ECO:0008006" key="4">
    <source>
        <dbReference type="Google" id="ProtNLM"/>
    </source>
</evidence>
<sequence>MPALWCAVAVRGLKAAVGAGALLGIAVSGMHCTGMAAMSVHAHSLSALDTRAPIETLMPILVVPLLLMLFTGLFVGLDPMASRVPERAGQRN</sequence>
<accession>A0ABV4ZMZ0</accession>
<keyword evidence="3" id="KW-1185">Reference proteome</keyword>
<dbReference type="RefSeq" id="WP_375063245.1">
    <property type="nucleotide sequence ID" value="NZ_JBHGBT010000010.1"/>
</dbReference>
<name>A0ABV4ZMZ0_9ACTN</name>